<keyword evidence="3 9" id="KW-0812">Transmembrane</keyword>
<feature type="transmembrane region" description="Helical" evidence="9">
    <location>
        <begin position="286"/>
        <end position="307"/>
    </location>
</feature>
<evidence type="ECO:0000256" key="2">
    <source>
        <dbReference type="ARBA" id="ARBA00010663"/>
    </source>
</evidence>
<dbReference type="EMBL" id="CAJNOJ010000110">
    <property type="protein sequence ID" value="CAF1133314.1"/>
    <property type="molecule type" value="Genomic_DNA"/>
</dbReference>
<comment type="subcellular location">
    <subcellularLocation>
        <location evidence="1">Membrane</location>
        <topology evidence="1">Multi-pass membrane protein</topology>
    </subcellularLocation>
</comment>
<dbReference type="PANTHER" id="PTHR24235:SF29">
    <property type="entry name" value="GH23382P"/>
    <property type="match status" value="1"/>
</dbReference>
<dbReference type="GO" id="GO:0043005">
    <property type="term" value="C:neuron projection"/>
    <property type="evidence" value="ECO:0007669"/>
    <property type="project" value="TreeGrafter"/>
</dbReference>
<keyword evidence="8" id="KW-0807">Transducer</keyword>
<dbReference type="PRINTS" id="PR01012">
    <property type="entry name" value="NRPEPTIDEYR"/>
</dbReference>
<dbReference type="InterPro" id="IPR000276">
    <property type="entry name" value="GPCR_Rhodpsn"/>
</dbReference>
<feature type="transmembrane region" description="Helical" evidence="9">
    <location>
        <begin position="113"/>
        <end position="137"/>
    </location>
</feature>
<comment type="caution">
    <text evidence="11">The sequence shown here is derived from an EMBL/GenBank/DDBJ whole genome shotgun (WGS) entry which is preliminary data.</text>
</comment>
<organism evidence="11 12">
    <name type="scientific">Adineta ricciae</name>
    <name type="common">Rotifer</name>
    <dbReference type="NCBI Taxonomy" id="249248"/>
    <lineage>
        <taxon>Eukaryota</taxon>
        <taxon>Metazoa</taxon>
        <taxon>Spiralia</taxon>
        <taxon>Gnathifera</taxon>
        <taxon>Rotifera</taxon>
        <taxon>Eurotatoria</taxon>
        <taxon>Bdelloidea</taxon>
        <taxon>Adinetida</taxon>
        <taxon>Adinetidae</taxon>
        <taxon>Adineta</taxon>
    </lineage>
</organism>
<sequence length="443" mass="50844">MERRTCLVDVLTISREGNALKTSVFFFTLVCALMAFNLSKNPLEMNETYTTRSLLITTSTVEDKVVSLENRPIIMATFISLYALIFFFGITGNALVVYVVCRNKAMQTVTNVFITNLALSDILMCCLAVPFTPISAYGHTWYLGKILCHIVPMSLGISVYVSTLTSLAIAVDRYFVIVHPFRSRMRLGVCILLIIVIWIVGISISLPLAIYMRLDREKCEEYWPQYTSRRFFNFSSLVLQYLIPFSVISFSYYKVWVALARRSLLGRTRVREEVEICRKKRTNRMLIAMVVIFAICWLPLNIVHMVNEFHRQDVNHYRALFLSTHVIAMSSTIYNPFLYSWLNDNFRKEFQQTIPCLFRICSCFNDQQLSGNMIIDGDGYIERASTYQMPRDSSLNGKSNGHNTKKNTLEKIQLASIKQNSFKEESLLASSDPMAINTNINNV</sequence>
<evidence type="ECO:0000256" key="3">
    <source>
        <dbReference type="ARBA" id="ARBA00022692"/>
    </source>
</evidence>
<feature type="domain" description="G-protein coupled receptors family 1 profile" evidence="10">
    <location>
        <begin position="92"/>
        <end position="339"/>
    </location>
</feature>
<evidence type="ECO:0000256" key="1">
    <source>
        <dbReference type="ARBA" id="ARBA00004141"/>
    </source>
</evidence>
<dbReference type="GO" id="GO:0004983">
    <property type="term" value="F:neuropeptide Y receptor activity"/>
    <property type="evidence" value="ECO:0007669"/>
    <property type="project" value="InterPro"/>
</dbReference>
<evidence type="ECO:0000256" key="4">
    <source>
        <dbReference type="ARBA" id="ARBA00022989"/>
    </source>
</evidence>
<evidence type="ECO:0000313" key="12">
    <source>
        <dbReference type="Proteomes" id="UP000663852"/>
    </source>
</evidence>
<dbReference type="GO" id="GO:0005886">
    <property type="term" value="C:plasma membrane"/>
    <property type="evidence" value="ECO:0007669"/>
    <property type="project" value="TreeGrafter"/>
</dbReference>
<comment type="similarity">
    <text evidence="2">Belongs to the G-protein coupled receptor 1 family.</text>
</comment>
<keyword evidence="4 9" id="KW-1133">Transmembrane helix</keyword>
<dbReference type="InterPro" id="IPR000611">
    <property type="entry name" value="NPY_rcpt"/>
</dbReference>
<dbReference type="CDD" id="cd15203">
    <property type="entry name" value="7tmA_NPYR-like"/>
    <property type="match status" value="1"/>
</dbReference>
<evidence type="ECO:0000256" key="6">
    <source>
        <dbReference type="ARBA" id="ARBA00023136"/>
    </source>
</evidence>
<dbReference type="Pfam" id="PF00001">
    <property type="entry name" value="7tm_1"/>
    <property type="match status" value="1"/>
</dbReference>
<keyword evidence="5" id="KW-0297">G-protein coupled receptor</keyword>
<evidence type="ECO:0000256" key="8">
    <source>
        <dbReference type="ARBA" id="ARBA00023224"/>
    </source>
</evidence>
<evidence type="ECO:0000259" key="10">
    <source>
        <dbReference type="PROSITE" id="PS50262"/>
    </source>
</evidence>
<feature type="transmembrane region" description="Helical" evidence="9">
    <location>
        <begin position="157"/>
        <end position="175"/>
    </location>
</feature>
<dbReference type="GO" id="GO:0042923">
    <property type="term" value="F:neuropeptide binding"/>
    <property type="evidence" value="ECO:0007669"/>
    <property type="project" value="TreeGrafter"/>
</dbReference>
<dbReference type="Gene3D" id="1.20.1070.10">
    <property type="entry name" value="Rhodopsin 7-helix transmembrane proteins"/>
    <property type="match status" value="1"/>
</dbReference>
<accession>A0A814RHK3</accession>
<dbReference type="OrthoDB" id="9046662at2759"/>
<reference evidence="11" key="1">
    <citation type="submission" date="2021-02" db="EMBL/GenBank/DDBJ databases">
        <authorList>
            <person name="Nowell W R."/>
        </authorList>
    </citation>
    <scope>NUCLEOTIDE SEQUENCE</scope>
</reference>
<keyword evidence="6 9" id="KW-0472">Membrane</keyword>
<name>A0A814RHK3_ADIRI</name>
<dbReference type="Proteomes" id="UP000663852">
    <property type="component" value="Unassembled WGS sequence"/>
</dbReference>
<gene>
    <name evidence="11" type="ORF">EDS130_LOCUS21691</name>
</gene>
<evidence type="ECO:0000256" key="9">
    <source>
        <dbReference type="SAM" id="Phobius"/>
    </source>
</evidence>
<dbReference type="PANTHER" id="PTHR24235">
    <property type="entry name" value="NEUROPEPTIDE Y RECEPTOR"/>
    <property type="match status" value="1"/>
</dbReference>
<feature type="transmembrane region" description="Helical" evidence="9">
    <location>
        <begin position="73"/>
        <end position="101"/>
    </location>
</feature>
<feature type="transmembrane region" description="Helical" evidence="9">
    <location>
        <begin position="319"/>
        <end position="342"/>
    </location>
</feature>
<evidence type="ECO:0000256" key="7">
    <source>
        <dbReference type="ARBA" id="ARBA00023170"/>
    </source>
</evidence>
<dbReference type="PRINTS" id="PR00237">
    <property type="entry name" value="GPCRRHODOPSN"/>
</dbReference>
<evidence type="ECO:0000256" key="5">
    <source>
        <dbReference type="ARBA" id="ARBA00023040"/>
    </source>
</evidence>
<feature type="transmembrane region" description="Helical" evidence="9">
    <location>
        <begin position="187"/>
        <end position="211"/>
    </location>
</feature>
<dbReference type="AlphaFoldDB" id="A0A814RHK3"/>
<proteinExistence type="inferred from homology"/>
<dbReference type="SMART" id="SM01381">
    <property type="entry name" value="7TM_GPCR_Srsx"/>
    <property type="match status" value="1"/>
</dbReference>
<evidence type="ECO:0000313" key="11">
    <source>
        <dbReference type="EMBL" id="CAF1133314.1"/>
    </source>
</evidence>
<feature type="transmembrane region" description="Helical" evidence="9">
    <location>
        <begin position="20"/>
        <end position="39"/>
    </location>
</feature>
<protein>
    <recommendedName>
        <fullName evidence="10">G-protein coupled receptors family 1 profile domain-containing protein</fullName>
    </recommendedName>
</protein>
<feature type="transmembrane region" description="Helical" evidence="9">
    <location>
        <begin position="231"/>
        <end position="253"/>
    </location>
</feature>
<keyword evidence="7" id="KW-0675">Receptor</keyword>
<dbReference type="PROSITE" id="PS50262">
    <property type="entry name" value="G_PROTEIN_RECEP_F1_2"/>
    <property type="match status" value="1"/>
</dbReference>
<dbReference type="InterPro" id="IPR017452">
    <property type="entry name" value="GPCR_Rhodpsn_7TM"/>
</dbReference>
<dbReference type="SUPFAM" id="SSF81321">
    <property type="entry name" value="Family A G protein-coupled receptor-like"/>
    <property type="match status" value="1"/>
</dbReference>